<evidence type="ECO:0000313" key="1">
    <source>
        <dbReference type="EMBL" id="RTR38743.1"/>
    </source>
</evidence>
<protein>
    <submittedName>
        <fullName evidence="1">Uncharacterized protein</fullName>
    </submittedName>
</protein>
<dbReference type="AlphaFoldDB" id="A0A3S0RXQ0"/>
<dbReference type="Proteomes" id="UP000267448">
    <property type="component" value="Unassembled WGS sequence"/>
</dbReference>
<proteinExistence type="predicted"/>
<organism evidence="1 2">
    <name type="scientific">Shewanella canadensis</name>
    <dbReference type="NCBI Taxonomy" id="271096"/>
    <lineage>
        <taxon>Bacteria</taxon>
        <taxon>Pseudomonadati</taxon>
        <taxon>Pseudomonadota</taxon>
        <taxon>Gammaproteobacteria</taxon>
        <taxon>Alteromonadales</taxon>
        <taxon>Shewanellaceae</taxon>
        <taxon>Shewanella</taxon>
    </lineage>
</organism>
<gene>
    <name evidence="1" type="ORF">EKG38_11275</name>
</gene>
<keyword evidence="2" id="KW-1185">Reference proteome</keyword>
<name>A0A3S0RXQ0_9GAMM</name>
<comment type="caution">
    <text evidence="1">The sequence shown here is derived from an EMBL/GenBank/DDBJ whole genome shotgun (WGS) entry which is preliminary data.</text>
</comment>
<dbReference type="OrthoDB" id="5811598at2"/>
<dbReference type="EMBL" id="RXNU01000005">
    <property type="protein sequence ID" value="RTR38743.1"/>
    <property type="molecule type" value="Genomic_DNA"/>
</dbReference>
<accession>A0A3S0RXQ0</accession>
<dbReference type="RefSeq" id="WP_126520356.1">
    <property type="nucleotide sequence ID" value="NZ_RXNU01000005.1"/>
</dbReference>
<sequence>MNLIDKKNALNKVKYLLKDIEGELHFRSPHSSKIMKIRDMLEWLEGGKPVGCFKPFYGEEKDKTNIQDV</sequence>
<reference evidence="1 2" key="1">
    <citation type="submission" date="2018-12" db="EMBL/GenBank/DDBJ databases">
        <authorList>
            <person name="Yu L."/>
        </authorList>
    </citation>
    <scope>NUCLEOTIDE SEQUENCE [LARGE SCALE GENOMIC DNA]</scope>
    <source>
        <strain evidence="1 2">HAW-EB2</strain>
    </source>
</reference>
<evidence type="ECO:0000313" key="2">
    <source>
        <dbReference type="Proteomes" id="UP000267448"/>
    </source>
</evidence>